<dbReference type="EMBL" id="JABBCQ020000021">
    <property type="protein sequence ID" value="MBI1626661.1"/>
    <property type="molecule type" value="Genomic_DNA"/>
</dbReference>
<gene>
    <name evidence="3" type="ORF">HF327_019455</name>
</gene>
<keyword evidence="4" id="KW-1185">Reference proteome</keyword>
<name>A0A843B773_9BURK</name>
<dbReference type="Gene3D" id="2.160.20.20">
    <property type="match status" value="3"/>
</dbReference>
<evidence type="ECO:0000313" key="3">
    <source>
        <dbReference type="EMBL" id="MBI1626661.1"/>
    </source>
</evidence>
<evidence type="ECO:0000313" key="4">
    <source>
        <dbReference type="Proteomes" id="UP000530032"/>
    </source>
</evidence>
<dbReference type="InterPro" id="IPR043990">
    <property type="entry name" value="AC_1"/>
</dbReference>
<evidence type="ECO:0000259" key="2">
    <source>
        <dbReference type="PROSITE" id="PS51208"/>
    </source>
</evidence>
<sequence>MGTLNLNGGILRALESRSDFLTGFSPQTLGNDGAIFDTNGFDIGVSTAFASLASQNSGLRKLGLGKLTLTANNSYNGTTTISAGTLQLGNGGTIGSVTGAITNNGTLAVNRSNALTLGQVISGSGKLEQAGTGTTTLTANNSYGGGTTISAGTLQLGNGGTTGTVTGAITNNGTLAVNRSNALTLGQVISGSGKLEQAGTGTTTLTANNSYNGTTTISAGTLQLGNGGTTGSLGSGAINIGQGAVLAVNRSNSVTLGQVISGDGSLRQNGANTTTLTATNTYTGGTTINQGKLALGSGGSLAATGAVNLASSGTTFDISAASGSQTVGALSGVADSTVALGSNALTFGDGSNQTLAATVTGASGSLIKNGTGTTWLTGSNTYTGDTTVNDGTLALGIGGSLAATGAVNLASSGTTFDISAASGSQTVGALSGVADSTVALGGNALTFGDGSNQTLAATVIGASGSLIKNGTGTTWLTGSNTYTGDTTVNGGKLLVGNAAQGGSVASNVLVNTGAALGGSGSIGDNVTVGSGGTLLPGNSPGTLTIGGDLTLIAASGGNPGSTTTFELGQAGAVGGVSNDLIKVGGSVNLGGTLDATVASAGWYRLINYGTSGSGSVKGQFDSTALHSSSSFDASKATASVLTTVPKQVNLAVVGQNQTLQLWNGANGNTWDANTVNWTNDAPTSGVTSGWQGSVAVFGTDTGATSGIVTVSGQQSFDTLQFSSSGYTVAAATSADGLLISPASSSNPQIGIINVDPGVSAEISAGIANGTASSLTLVGPGTLTLSGQNSYTGGTTVSKGKLVAASNSALGTGSVTVNGSTSALNVISGISLNNAVTLGNEATLNNSGTLTATGTTVSSTSGPVTVNNSSGAFINPGAGGIAIKLQGGGAVSNAGEIGNSAANVGVSLQAGGSIDNQKGSTIVGTQSVQAAGSSAVSLRNAGKIIGNVQLDSSAANGVTLLTGSSLTGNLNIGTNTGSTLALDGTGNQSYSSAVTGDTTLAGALTKAGTGPWTLDKNLGGGFAPTSTTIVDGTLALSGAGSLGSSSSLNLSGSSASLDISTANAGQTVSTFAGVTGSQIHLGANQLSFGDNSNQSFAGRIDGSGGITKTGAGTQTLSGTNSYTGTTTISAGTLQLGDGTVTGQSSIAGNIANNGALVINNLSATTLAGKISGTGTLTQQGTGTTTLTSTANNYTGATQVAQGTLQAGATNTFSSSSAYTVATGATLDLAGYNQTLASLNNSGMVKLSSNGGGTPGTVLKVTGAYVGNGGTLGLSTVLAADGSATDKLLLSGSNAVASGSTIIQITNAGGLGGQTMGTGIQVVGTENGGSLQANSFTLAGEHVDAGAYEYRLFQTAQGATLQSTDTLLAYRSEVPLMSALPAQLRQADMSMLGDMHRRMGDDNVQASNGAGTTSADLGQNRRVWGRILRTDPTIHQQGTVTPESSGHMTGFQAGLDLYANQSIKAGIYVGQLDGDMSTTGFAGGINSKYVGFNTLHSRYLGVYGNWKDASGLYADTVLQGADYRSQLHKTENTGANAATTKGRGWLVSLEVGKPFALNSNWQIEPQAQLIYRKISLDDTALSLATVKNRADDDWTLRLGARIKGSFTTSAGMLQPYGRINLYKASSTTDVASFVVPAATTDIKAKGGYTSTELAAGASLQVRKSTSLYGELGKLWANGGDSRVKSGVQASVGIKVLW</sequence>
<dbReference type="InterPro" id="IPR006315">
    <property type="entry name" value="OM_autotransptr_brl_dom"/>
</dbReference>
<dbReference type="Pfam" id="PF18883">
    <property type="entry name" value="AC_1"/>
    <property type="match status" value="1"/>
</dbReference>
<dbReference type="SUPFAM" id="SSF51126">
    <property type="entry name" value="Pectin lyase-like"/>
    <property type="match status" value="4"/>
</dbReference>
<dbReference type="NCBIfam" id="TIGR01414">
    <property type="entry name" value="autotrans_barl"/>
    <property type="match status" value="1"/>
</dbReference>
<evidence type="ECO:0000256" key="1">
    <source>
        <dbReference type="ARBA" id="ARBA00022729"/>
    </source>
</evidence>
<dbReference type="InterPro" id="IPR012332">
    <property type="entry name" value="Autotransporter_pectin_lyase_C"/>
</dbReference>
<dbReference type="InterPro" id="IPR013425">
    <property type="entry name" value="Autotrns_rpt"/>
</dbReference>
<protein>
    <submittedName>
        <fullName evidence="3">Autotransporter-associated beta strand repeat-containing protein</fullName>
    </submittedName>
</protein>
<dbReference type="NCBIfam" id="TIGR02601">
    <property type="entry name" value="autotrns_rpt"/>
    <property type="match status" value="9"/>
</dbReference>
<dbReference type="Proteomes" id="UP000530032">
    <property type="component" value="Unassembled WGS sequence"/>
</dbReference>
<feature type="domain" description="Autotransporter" evidence="2">
    <location>
        <begin position="1414"/>
        <end position="1695"/>
    </location>
</feature>
<dbReference type="PROSITE" id="PS51208">
    <property type="entry name" value="AUTOTRANSPORTER"/>
    <property type="match status" value="1"/>
</dbReference>
<dbReference type="InterPro" id="IPR051551">
    <property type="entry name" value="Autotransporter_adhesion"/>
</dbReference>
<dbReference type="InterPro" id="IPR011050">
    <property type="entry name" value="Pectin_lyase_fold/virulence"/>
</dbReference>
<dbReference type="InterPro" id="IPR005546">
    <property type="entry name" value="Autotransporte_beta"/>
</dbReference>
<dbReference type="RefSeq" id="WP_198462031.1">
    <property type="nucleotide sequence ID" value="NZ_JABBCQ020000021.1"/>
</dbReference>
<organism evidence="3 4">
    <name type="scientific">Comamonas suwonensis</name>
    <dbReference type="NCBI Taxonomy" id="2606214"/>
    <lineage>
        <taxon>Bacteria</taxon>
        <taxon>Pseudomonadati</taxon>
        <taxon>Pseudomonadota</taxon>
        <taxon>Betaproteobacteria</taxon>
        <taxon>Burkholderiales</taxon>
        <taxon>Comamonadaceae</taxon>
        <taxon>Comamonas</taxon>
    </lineage>
</organism>
<dbReference type="Pfam" id="PF12951">
    <property type="entry name" value="PATR"/>
    <property type="match status" value="9"/>
</dbReference>
<proteinExistence type="predicted"/>
<reference evidence="3" key="1">
    <citation type="submission" date="2020-12" db="EMBL/GenBank/DDBJ databases">
        <title>Comamonas sp. nov., isolated from stream water.</title>
        <authorList>
            <person name="Park K.-H."/>
        </authorList>
    </citation>
    <scope>NUCLEOTIDE SEQUENCE</scope>
    <source>
        <strain evidence="3">EJ-4</strain>
    </source>
</reference>
<accession>A0A843B773</accession>
<dbReference type="InterPro" id="IPR036709">
    <property type="entry name" value="Autotransporte_beta_dom_sf"/>
</dbReference>
<dbReference type="SUPFAM" id="SSF103515">
    <property type="entry name" value="Autotransporter"/>
    <property type="match status" value="1"/>
</dbReference>
<keyword evidence="1" id="KW-0732">Signal</keyword>
<dbReference type="PANTHER" id="PTHR35037">
    <property type="entry name" value="C-TERMINAL REGION OF AIDA-LIKE PROTEIN"/>
    <property type="match status" value="1"/>
</dbReference>
<dbReference type="PANTHER" id="PTHR35037:SF3">
    <property type="entry name" value="C-TERMINAL REGION OF AIDA-LIKE PROTEIN"/>
    <property type="match status" value="1"/>
</dbReference>
<comment type="caution">
    <text evidence="3">The sequence shown here is derived from an EMBL/GenBank/DDBJ whole genome shotgun (WGS) entry which is preliminary data.</text>
</comment>
<dbReference type="GO" id="GO:0019867">
    <property type="term" value="C:outer membrane"/>
    <property type="evidence" value="ECO:0007669"/>
    <property type="project" value="InterPro"/>
</dbReference>
<dbReference type="SMART" id="SM00869">
    <property type="entry name" value="Autotransporter"/>
    <property type="match status" value="1"/>
</dbReference>
<dbReference type="Gene3D" id="2.40.128.130">
    <property type="entry name" value="Autotransporter beta-domain"/>
    <property type="match status" value="1"/>
</dbReference>
<dbReference type="CDD" id="cd01344">
    <property type="entry name" value="PL2_Passenger_AT"/>
    <property type="match status" value="1"/>
</dbReference>